<name>A0A8C3DS85_CORMO</name>
<dbReference type="PANTHER" id="PTHR31735">
    <property type="entry name" value="VACUOLAR MEMBRANE PROTEIN YPL162C"/>
    <property type="match status" value="1"/>
</dbReference>
<feature type="transmembrane region" description="Helical" evidence="2">
    <location>
        <begin position="102"/>
        <end position="121"/>
    </location>
</feature>
<feature type="compositionally biased region" description="Acidic residues" evidence="1">
    <location>
        <begin position="318"/>
        <end position="327"/>
    </location>
</feature>
<accession>A0A8C3DS85</accession>
<feature type="compositionally biased region" description="Polar residues" evidence="1">
    <location>
        <begin position="333"/>
        <end position="348"/>
    </location>
</feature>
<dbReference type="PANTHER" id="PTHR31735:SF3">
    <property type="entry name" value="TRANSMEMBRANE PROTEIN 110-RELATED"/>
    <property type="match status" value="1"/>
</dbReference>
<reference evidence="3" key="3">
    <citation type="submission" date="2025-09" db="UniProtKB">
        <authorList>
            <consortium name="Ensembl"/>
        </authorList>
    </citation>
    <scope>IDENTIFICATION</scope>
</reference>
<feature type="transmembrane region" description="Helical" evidence="2">
    <location>
        <begin position="214"/>
        <end position="240"/>
    </location>
</feature>
<dbReference type="AlphaFoldDB" id="A0A8C3DS85"/>
<feature type="transmembrane region" description="Helical" evidence="2">
    <location>
        <begin position="167"/>
        <end position="193"/>
    </location>
</feature>
<dbReference type="OMA" id="PCAINVI"/>
<feature type="compositionally biased region" description="Pro residues" evidence="1">
    <location>
        <begin position="1"/>
        <end position="29"/>
    </location>
</feature>
<evidence type="ECO:0000313" key="3">
    <source>
        <dbReference type="Ensembl" id="ENSCMUP00000010183.2"/>
    </source>
</evidence>
<feature type="transmembrane region" description="Helical" evidence="2">
    <location>
        <begin position="133"/>
        <end position="155"/>
    </location>
</feature>
<dbReference type="Proteomes" id="UP000694553">
    <property type="component" value="Unassembled WGS sequence"/>
</dbReference>
<keyword evidence="4" id="KW-1185">Reference proteome</keyword>
<feature type="region of interest" description="Disordered" evidence="1">
    <location>
        <begin position="1"/>
        <end position="35"/>
    </location>
</feature>
<feature type="region of interest" description="Disordered" evidence="1">
    <location>
        <begin position="318"/>
        <end position="348"/>
    </location>
</feature>
<evidence type="ECO:0000256" key="1">
    <source>
        <dbReference type="SAM" id="MobiDB-lite"/>
    </source>
</evidence>
<dbReference type="GO" id="GO:0016020">
    <property type="term" value="C:membrane"/>
    <property type="evidence" value="ECO:0007669"/>
    <property type="project" value="TreeGrafter"/>
</dbReference>
<evidence type="ECO:0000313" key="4">
    <source>
        <dbReference type="Proteomes" id="UP000694553"/>
    </source>
</evidence>
<keyword evidence="2" id="KW-0472">Membrane</keyword>
<reference evidence="3" key="2">
    <citation type="submission" date="2025-08" db="UniProtKB">
        <authorList>
            <consortium name="Ensembl"/>
        </authorList>
    </citation>
    <scope>IDENTIFICATION</scope>
</reference>
<accession>A0A8U7M5A7</accession>
<reference evidence="4" key="1">
    <citation type="submission" date="2019-10" db="EMBL/GenBank/DDBJ databases">
        <title>Corvus moneduloides (New Caledonian crow) genome, bCorMon1, primary haplotype.</title>
        <authorList>
            <person name="Rutz C."/>
            <person name="Fungtammasan C."/>
            <person name="Mountcastle J."/>
            <person name="Formenti G."/>
            <person name="Chow W."/>
            <person name="Howe K."/>
            <person name="Steele M.P."/>
            <person name="Fernandes J."/>
            <person name="Gilbert M.T.P."/>
            <person name="Fedrigo O."/>
            <person name="Jarvis E.D."/>
            <person name="Gemmell N."/>
        </authorList>
    </citation>
    <scope>NUCLEOTIDE SEQUENCE [LARGE SCALE GENOMIC DNA]</scope>
</reference>
<feature type="transmembrane region" description="Helical" evidence="2">
    <location>
        <begin position="260"/>
        <end position="279"/>
    </location>
</feature>
<evidence type="ECO:0000256" key="2">
    <source>
        <dbReference type="SAM" id="Phobius"/>
    </source>
</evidence>
<dbReference type="InterPro" id="IPR022127">
    <property type="entry name" value="STIMATE/YPL162C"/>
</dbReference>
<sequence length="348" mass="38567">MSPSLRPSPTPIHPHPRCRPSPPAPPRVPLPAGRGGAGGRLGAAFLRGAGRTVPFAFPAPVPFPVIPHRSAPSRPIASRSSMAAPRPAHGCGSGALLGRFGVLLQALLALCAFSTLMLKRFKEPKAERRPWRIWFYDTSKQAIGALFIHFANVFLSDLTEEDPCSLYLINFILDATLGMLLIWLGVKVVSWIVQHKKYTYLVFGEYGDPPQAAAWIGQCILYLLIMVFEKTVISLVLLIPGWTKVQQILLGYIPNPQLELVLVMFVVPFIVNAIMFWVVDSLIMRKCKQKNTLDINGSIETPRARRTEESQVLLSPDMDFDQSESDQDISGLRGTSQKMKQPSYQVVI</sequence>
<dbReference type="Ensembl" id="ENSCMUT00000010964.2">
    <property type="protein sequence ID" value="ENSCMUP00000010183.2"/>
    <property type="gene ID" value="ENSCMUG00000006508.2"/>
</dbReference>
<keyword evidence="2" id="KW-1133">Transmembrane helix</keyword>
<proteinExistence type="predicted"/>
<dbReference type="Pfam" id="PF12400">
    <property type="entry name" value="STIMATE"/>
    <property type="match status" value="1"/>
</dbReference>
<organism evidence="3 4">
    <name type="scientific">Corvus moneduloides</name>
    <name type="common">New Caledonian crow</name>
    <dbReference type="NCBI Taxonomy" id="1196302"/>
    <lineage>
        <taxon>Eukaryota</taxon>
        <taxon>Metazoa</taxon>
        <taxon>Chordata</taxon>
        <taxon>Craniata</taxon>
        <taxon>Vertebrata</taxon>
        <taxon>Euteleostomi</taxon>
        <taxon>Archelosauria</taxon>
        <taxon>Archosauria</taxon>
        <taxon>Dinosauria</taxon>
        <taxon>Saurischia</taxon>
        <taxon>Theropoda</taxon>
        <taxon>Coelurosauria</taxon>
        <taxon>Aves</taxon>
        <taxon>Neognathae</taxon>
        <taxon>Neoaves</taxon>
        <taxon>Telluraves</taxon>
        <taxon>Australaves</taxon>
        <taxon>Passeriformes</taxon>
        <taxon>Corvoidea</taxon>
        <taxon>Corvidae</taxon>
        <taxon>Corvus</taxon>
    </lineage>
</organism>
<protein>
    <submittedName>
        <fullName evidence="3">Uncharacterized protein</fullName>
    </submittedName>
</protein>
<keyword evidence="2" id="KW-0812">Transmembrane</keyword>
<gene>
    <name evidence="3" type="primary">LOC116442678</name>
</gene>